<dbReference type="PANTHER" id="PTHR31912:SF34">
    <property type="entry name" value="NOTOCHORD-RELATED PROTEIN"/>
    <property type="match status" value="1"/>
</dbReference>
<dbReference type="Proteomes" id="UP000235392">
    <property type="component" value="Unassembled WGS sequence"/>
</dbReference>
<proteinExistence type="predicted"/>
<sequence>MEIYLAELTSRIQNFMFYLMKGTAQWVNKPKFHMLFHLPESIRRFGTASLFATERFKGYNSVLRNASIHSNRQSPSKDIGVTFANFQNLRHWFSGGSFWDPKEEAYWTEAESVLAIFENHPSLQKFM</sequence>
<evidence type="ECO:0000313" key="2">
    <source>
        <dbReference type="Proteomes" id="UP000235392"/>
    </source>
</evidence>
<protein>
    <submittedName>
        <fullName evidence="1">Uncharacterized protein</fullName>
    </submittedName>
</protein>
<evidence type="ECO:0000313" key="1">
    <source>
        <dbReference type="EMBL" id="PLW26168.1"/>
    </source>
</evidence>
<comment type="caution">
    <text evidence="1">The sequence shown here is derived from an EMBL/GenBank/DDBJ whole genome shotgun (WGS) entry which is preliminary data.</text>
</comment>
<dbReference type="EMBL" id="PGCI01000480">
    <property type="protein sequence ID" value="PLW26168.1"/>
    <property type="molecule type" value="Genomic_DNA"/>
</dbReference>
<organism evidence="1 2">
    <name type="scientific">Puccinia coronata f. sp. avenae</name>
    <dbReference type="NCBI Taxonomy" id="200324"/>
    <lineage>
        <taxon>Eukaryota</taxon>
        <taxon>Fungi</taxon>
        <taxon>Dikarya</taxon>
        <taxon>Basidiomycota</taxon>
        <taxon>Pucciniomycotina</taxon>
        <taxon>Pucciniomycetes</taxon>
        <taxon>Pucciniales</taxon>
        <taxon>Pucciniaceae</taxon>
        <taxon>Puccinia</taxon>
    </lineage>
</organism>
<reference evidence="1 2" key="1">
    <citation type="submission" date="2017-11" db="EMBL/GenBank/DDBJ databases">
        <title>De novo assembly and phasing of dikaryotic genomes from two isolates of Puccinia coronata f. sp. avenae, the causal agent of oat crown rust.</title>
        <authorList>
            <person name="Miller M.E."/>
            <person name="Zhang Y."/>
            <person name="Omidvar V."/>
            <person name="Sperschneider J."/>
            <person name="Schwessinger B."/>
            <person name="Raley C."/>
            <person name="Palmer J.M."/>
            <person name="Garnica D."/>
            <person name="Upadhyaya N."/>
            <person name="Rathjen J."/>
            <person name="Taylor J.M."/>
            <person name="Park R.F."/>
            <person name="Dodds P.N."/>
            <person name="Hirsch C.D."/>
            <person name="Kianian S.F."/>
            <person name="Figueroa M."/>
        </authorList>
    </citation>
    <scope>NUCLEOTIDE SEQUENCE [LARGE SCALE GENOMIC DNA]</scope>
    <source>
        <strain evidence="1">12SD80</strain>
    </source>
</reference>
<dbReference type="PANTHER" id="PTHR31912">
    <property type="entry name" value="IP13529P"/>
    <property type="match status" value="1"/>
</dbReference>
<accession>A0A2N5TLA3</accession>
<dbReference type="AlphaFoldDB" id="A0A2N5TLA3"/>
<name>A0A2N5TLA3_9BASI</name>
<gene>
    <name evidence="1" type="ORF">PCASD_21864</name>
</gene>